<dbReference type="GO" id="GO:0012505">
    <property type="term" value="C:endomembrane system"/>
    <property type="evidence" value="ECO:0007669"/>
    <property type="project" value="TreeGrafter"/>
</dbReference>
<dbReference type="Gene3D" id="2.120.10.30">
    <property type="entry name" value="TolB, C-terminal domain"/>
    <property type="match status" value="1"/>
</dbReference>
<sequence>MRRCVPACSGFLLAFLLAFTLQLFFFSPISPDSLELPPASALPTNKHLQKVTKLGEGFLDRPEDVVVDRDGILYTAVRDGWIKRMHKNGSWENWKKIESDALLGIATSKDGGLIVCDAEKGLLKVSEDGVEILATDINDGSKIRFADEVIESSDGSVYFSAASTKFGFHDWFLDFLEAKPHGQLLKYDPSLNETSILLDGLFFPNGVALSREEDYLIFCESWKYRCQKYWLKGEDKGKTESFIDNLPGGPDNIHLAPDGSFWIAVLQLVSEGLEFVHASKPSKHLVASFPKLANLVNGVYKKATVVNVAADSKITRRLDDPDGKVMSFVTTALEFEDHLYLGSLNTNFIGKMPLNPTNS</sequence>
<dbReference type="Proteomes" id="UP001314170">
    <property type="component" value="Unassembled WGS sequence"/>
</dbReference>
<reference evidence="7 8" key="1">
    <citation type="submission" date="2024-01" db="EMBL/GenBank/DDBJ databases">
        <authorList>
            <person name="Waweru B."/>
        </authorList>
    </citation>
    <scope>NUCLEOTIDE SEQUENCE [LARGE SCALE GENOMIC DNA]</scope>
</reference>
<protein>
    <recommendedName>
        <fullName evidence="6">Strictosidine synthase conserved region domain-containing protein</fullName>
    </recommendedName>
</protein>
<dbReference type="Pfam" id="PF03088">
    <property type="entry name" value="Str_synth"/>
    <property type="match status" value="1"/>
</dbReference>
<dbReference type="FunFam" id="2.120.10.30:FF:000066">
    <property type="entry name" value="ABC transporter permease protein"/>
    <property type="match status" value="1"/>
</dbReference>
<dbReference type="InterPro" id="IPR018119">
    <property type="entry name" value="Strictosidine_synth_cons-reg"/>
</dbReference>
<comment type="caution">
    <text evidence="7">The sequence shown here is derived from an EMBL/GenBank/DDBJ whole genome shotgun (WGS) entry which is preliminary data.</text>
</comment>
<comment type="subcellular location">
    <subcellularLocation>
        <location evidence="1">Vacuole</location>
    </subcellularLocation>
</comment>
<feature type="chain" id="PRO_5043729584" description="Strictosidine synthase conserved region domain-containing protein" evidence="5">
    <location>
        <begin position="32"/>
        <end position="359"/>
    </location>
</feature>
<accession>A0AAV1SM27</accession>
<comment type="similarity">
    <text evidence="2">Belongs to the strictosidine synthase family.</text>
</comment>
<dbReference type="SUPFAM" id="SSF63829">
    <property type="entry name" value="Calcium-dependent phosphotriesterase"/>
    <property type="match status" value="1"/>
</dbReference>
<feature type="domain" description="Strictosidine synthase conserved region" evidence="6">
    <location>
        <begin position="150"/>
        <end position="234"/>
    </location>
</feature>
<evidence type="ECO:0000256" key="4">
    <source>
        <dbReference type="ARBA" id="ARBA00023180"/>
    </source>
</evidence>
<keyword evidence="5" id="KW-0732">Signal</keyword>
<evidence type="ECO:0000313" key="8">
    <source>
        <dbReference type="Proteomes" id="UP001314170"/>
    </source>
</evidence>
<evidence type="ECO:0000259" key="6">
    <source>
        <dbReference type="Pfam" id="PF03088"/>
    </source>
</evidence>
<organism evidence="7 8">
    <name type="scientific">Dovyalis caffra</name>
    <dbReference type="NCBI Taxonomy" id="77055"/>
    <lineage>
        <taxon>Eukaryota</taxon>
        <taxon>Viridiplantae</taxon>
        <taxon>Streptophyta</taxon>
        <taxon>Embryophyta</taxon>
        <taxon>Tracheophyta</taxon>
        <taxon>Spermatophyta</taxon>
        <taxon>Magnoliopsida</taxon>
        <taxon>eudicotyledons</taxon>
        <taxon>Gunneridae</taxon>
        <taxon>Pentapetalae</taxon>
        <taxon>rosids</taxon>
        <taxon>fabids</taxon>
        <taxon>Malpighiales</taxon>
        <taxon>Salicaceae</taxon>
        <taxon>Flacourtieae</taxon>
        <taxon>Dovyalis</taxon>
    </lineage>
</organism>
<dbReference type="GO" id="GO:0005773">
    <property type="term" value="C:vacuole"/>
    <property type="evidence" value="ECO:0007669"/>
    <property type="project" value="UniProtKB-SubCell"/>
</dbReference>
<dbReference type="PANTHER" id="PTHR10426">
    <property type="entry name" value="STRICTOSIDINE SYNTHASE-RELATED"/>
    <property type="match status" value="1"/>
</dbReference>
<evidence type="ECO:0000313" key="7">
    <source>
        <dbReference type="EMBL" id="CAK7352416.1"/>
    </source>
</evidence>
<evidence type="ECO:0000256" key="3">
    <source>
        <dbReference type="ARBA" id="ARBA00022554"/>
    </source>
</evidence>
<keyword evidence="4" id="KW-0325">Glycoprotein</keyword>
<keyword evidence="8" id="KW-1185">Reference proteome</keyword>
<keyword evidence="3" id="KW-0926">Vacuole</keyword>
<dbReference type="Pfam" id="PF20067">
    <property type="entry name" value="SSL_N"/>
    <property type="match status" value="1"/>
</dbReference>
<evidence type="ECO:0000256" key="5">
    <source>
        <dbReference type="SAM" id="SignalP"/>
    </source>
</evidence>
<evidence type="ECO:0000256" key="1">
    <source>
        <dbReference type="ARBA" id="ARBA00004116"/>
    </source>
</evidence>
<dbReference type="GO" id="GO:0016787">
    <property type="term" value="F:hydrolase activity"/>
    <property type="evidence" value="ECO:0007669"/>
    <property type="project" value="TreeGrafter"/>
</dbReference>
<feature type="signal peptide" evidence="5">
    <location>
        <begin position="1"/>
        <end position="31"/>
    </location>
</feature>
<dbReference type="EMBL" id="CAWUPB010001194">
    <property type="protein sequence ID" value="CAK7352416.1"/>
    <property type="molecule type" value="Genomic_DNA"/>
</dbReference>
<dbReference type="PANTHER" id="PTHR10426:SF68">
    <property type="entry name" value="OS07G0614000 PROTEIN"/>
    <property type="match status" value="1"/>
</dbReference>
<name>A0AAV1SM27_9ROSI</name>
<dbReference type="InterPro" id="IPR011042">
    <property type="entry name" value="6-blade_b-propeller_TolB-like"/>
</dbReference>
<proteinExistence type="inferred from homology"/>
<dbReference type="AlphaFoldDB" id="A0AAV1SM27"/>
<evidence type="ECO:0000256" key="2">
    <source>
        <dbReference type="ARBA" id="ARBA00009191"/>
    </source>
</evidence>
<gene>
    <name evidence="7" type="ORF">DCAF_LOCUS24212</name>
</gene>